<feature type="compositionally biased region" description="Polar residues" evidence="8">
    <location>
        <begin position="307"/>
        <end position="316"/>
    </location>
</feature>
<feature type="coiled-coil region" evidence="7">
    <location>
        <begin position="681"/>
        <end position="729"/>
    </location>
</feature>
<dbReference type="SUPFAM" id="SSF53474">
    <property type="entry name" value="alpha/beta-Hydrolases"/>
    <property type="match status" value="1"/>
</dbReference>
<feature type="compositionally biased region" description="Basic and acidic residues" evidence="8">
    <location>
        <begin position="763"/>
        <end position="776"/>
    </location>
</feature>
<comment type="caution">
    <text evidence="11">The sequence shown here is derived from an EMBL/GenBank/DDBJ whole genome shotgun (WGS) entry which is preliminary data.</text>
</comment>
<name>A0A9J6HDQ2_HAELO</name>
<keyword evidence="6" id="KW-0325">Glycoprotein</keyword>
<proteinExistence type="inferred from homology"/>
<dbReference type="InterPro" id="IPR036875">
    <property type="entry name" value="Znf_CCHC_sf"/>
</dbReference>
<keyword evidence="5" id="KW-0443">Lipid metabolism</keyword>
<evidence type="ECO:0000256" key="1">
    <source>
        <dbReference type="ARBA" id="ARBA00010701"/>
    </source>
</evidence>
<keyword evidence="2 9" id="KW-0732">Signal</keyword>
<dbReference type="AlphaFoldDB" id="A0A9J6HDQ2"/>
<dbReference type="GO" id="GO:0003676">
    <property type="term" value="F:nucleic acid binding"/>
    <property type="evidence" value="ECO:0007669"/>
    <property type="project" value="InterPro"/>
</dbReference>
<dbReference type="InterPro" id="IPR001878">
    <property type="entry name" value="Znf_CCHC"/>
</dbReference>
<dbReference type="SUPFAM" id="SSF57756">
    <property type="entry name" value="Retrovirus zinc finger-like domains"/>
    <property type="match status" value="1"/>
</dbReference>
<comment type="similarity">
    <text evidence="1">Belongs to the AB hydrolase superfamily. Lipase family.</text>
</comment>
<keyword evidence="12" id="KW-1185">Reference proteome</keyword>
<dbReference type="Pfam" id="PF04083">
    <property type="entry name" value="Abhydro_lipase"/>
    <property type="match status" value="1"/>
</dbReference>
<organism evidence="11 12">
    <name type="scientific">Haemaphysalis longicornis</name>
    <name type="common">Bush tick</name>
    <dbReference type="NCBI Taxonomy" id="44386"/>
    <lineage>
        <taxon>Eukaryota</taxon>
        <taxon>Metazoa</taxon>
        <taxon>Ecdysozoa</taxon>
        <taxon>Arthropoda</taxon>
        <taxon>Chelicerata</taxon>
        <taxon>Arachnida</taxon>
        <taxon>Acari</taxon>
        <taxon>Parasitiformes</taxon>
        <taxon>Ixodida</taxon>
        <taxon>Ixodoidea</taxon>
        <taxon>Ixodidae</taxon>
        <taxon>Haemaphysalinae</taxon>
        <taxon>Haemaphysalis</taxon>
    </lineage>
</organism>
<dbReference type="FunFam" id="3.40.50.1820:FF:000057">
    <property type="entry name" value="Lipase"/>
    <property type="match status" value="1"/>
</dbReference>
<dbReference type="GO" id="GO:0016787">
    <property type="term" value="F:hydrolase activity"/>
    <property type="evidence" value="ECO:0007669"/>
    <property type="project" value="UniProtKB-KW"/>
</dbReference>
<evidence type="ECO:0000256" key="2">
    <source>
        <dbReference type="ARBA" id="ARBA00022729"/>
    </source>
</evidence>
<dbReference type="GO" id="GO:0016042">
    <property type="term" value="P:lipid catabolic process"/>
    <property type="evidence" value="ECO:0007669"/>
    <property type="project" value="UniProtKB-KW"/>
</dbReference>
<feature type="region of interest" description="Disordered" evidence="8">
    <location>
        <begin position="849"/>
        <end position="876"/>
    </location>
</feature>
<feature type="compositionally biased region" description="Basic and acidic residues" evidence="8">
    <location>
        <begin position="859"/>
        <end position="868"/>
    </location>
</feature>
<evidence type="ECO:0000313" key="12">
    <source>
        <dbReference type="Proteomes" id="UP000821853"/>
    </source>
</evidence>
<dbReference type="Gene3D" id="4.10.60.10">
    <property type="entry name" value="Zinc finger, CCHC-type"/>
    <property type="match status" value="1"/>
</dbReference>
<dbReference type="Proteomes" id="UP000821853">
    <property type="component" value="Unassembled WGS sequence"/>
</dbReference>
<evidence type="ECO:0000256" key="8">
    <source>
        <dbReference type="SAM" id="MobiDB-lite"/>
    </source>
</evidence>
<accession>A0A9J6HDQ2</accession>
<feature type="signal peptide" evidence="9">
    <location>
        <begin position="1"/>
        <end position="40"/>
    </location>
</feature>
<dbReference type="PANTHER" id="PTHR11005">
    <property type="entry name" value="LYSOSOMAL ACID LIPASE-RELATED"/>
    <property type="match status" value="1"/>
</dbReference>
<evidence type="ECO:0000256" key="7">
    <source>
        <dbReference type="SAM" id="Coils"/>
    </source>
</evidence>
<dbReference type="GO" id="GO:0008270">
    <property type="term" value="F:zinc ion binding"/>
    <property type="evidence" value="ECO:0007669"/>
    <property type="project" value="InterPro"/>
</dbReference>
<dbReference type="VEuPathDB" id="VectorBase:HLOH_057068"/>
<feature type="region of interest" description="Disordered" evidence="8">
    <location>
        <begin position="604"/>
        <end position="633"/>
    </location>
</feature>
<dbReference type="InterPro" id="IPR006693">
    <property type="entry name" value="AB_hydrolase_lipase"/>
</dbReference>
<gene>
    <name evidence="11" type="ORF">HPB48_026996</name>
</gene>
<evidence type="ECO:0000256" key="6">
    <source>
        <dbReference type="ARBA" id="ARBA00023180"/>
    </source>
</evidence>
<evidence type="ECO:0000256" key="5">
    <source>
        <dbReference type="ARBA" id="ARBA00023098"/>
    </source>
</evidence>
<keyword evidence="3" id="KW-0378">Hydrolase</keyword>
<feature type="compositionally biased region" description="Polar residues" evidence="8">
    <location>
        <begin position="332"/>
        <end position="343"/>
    </location>
</feature>
<evidence type="ECO:0000313" key="11">
    <source>
        <dbReference type="EMBL" id="KAH9384965.1"/>
    </source>
</evidence>
<dbReference type="Gene3D" id="1.20.1270.60">
    <property type="entry name" value="Arfaptin homology (AH) domain/BAR domain"/>
    <property type="match status" value="1"/>
</dbReference>
<evidence type="ECO:0000259" key="10">
    <source>
        <dbReference type="SMART" id="SM00343"/>
    </source>
</evidence>
<feature type="domain" description="CCHC-type" evidence="10">
    <location>
        <begin position="560"/>
        <end position="576"/>
    </location>
</feature>
<feature type="chain" id="PRO_5039942663" description="CCHC-type domain-containing protein" evidence="9">
    <location>
        <begin position="41"/>
        <end position="876"/>
    </location>
</feature>
<dbReference type="EMBL" id="JABSTR010003547">
    <property type="protein sequence ID" value="KAH9384965.1"/>
    <property type="molecule type" value="Genomic_DNA"/>
</dbReference>
<keyword evidence="7" id="KW-0175">Coiled coil</keyword>
<dbReference type="OrthoDB" id="6531934at2759"/>
<feature type="domain" description="CCHC-type" evidence="10">
    <location>
        <begin position="581"/>
        <end position="599"/>
    </location>
</feature>
<protein>
    <recommendedName>
        <fullName evidence="10">CCHC-type domain-containing protein</fullName>
    </recommendedName>
</protein>
<dbReference type="InterPro" id="IPR029058">
    <property type="entry name" value="AB_hydrolase_fold"/>
</dbReference>
<evidence type="ECO:0000256" key="4">
    <source>
        <dbReference type="ARBA" id="ARBA00022963"/>
    </source>
</evidence>
<dbReference type="Gene3D" id="3.40.50.1820">
    <property type="entry name" value="alpha/beta hydrolase"/>
    <property type="match status" value="1"/>
</dbReference>
<evidence type="ECO:0000256" key="3">
    <source>
        <dbReference type="ARBA" id="ARBA00022801"/>
    </source>
</evidence>
<sequence>MGARQNASATTRKADLFRTPRKLLLLMPLALMAFPEGTSGSYHTQMLPRDPDADKTIEELIAARGYPVESHEVVTADGYVLGLQRIPQGKRAPVADAATACGAEGEDVRRPAVLVMHGLGATAITWVANYDDQSLGFVLADAGYDVWLGNLRGSTLSRKHVRLSPDKDLKFWDFTFQDMIEHDVPSTIDYVLETTGLSKIAYIGHSQGTLVLFGLLSLNPAYNDKVTVFVALAPVTAPSQAAAVVSKPLVILAGKPAVQSVVLRLGEVMKSGIMWKKLANGPFRSEETLPAIKIILQVLFEKPTWNQTKRQLSPTTDQRRLPSAAHPGDFQASWSSRDPSASDNGGLWENAVSRTQRRAARKADGEPASPTSQRQRTELGTYVLRVQPTVRCDMTIVDPEDLNRAISSFSADAALLRHQILRVSKLSNSITLTTCDPIQAGRIREMRKLPLQTIEPIPVRVHQVPNEGMSRGVIYRCRPNEPKQKLVEALYADGVEILAARPMGSRGTVLLCFASPQPPRNVLYWGFPRRVERYEQRSLVCSRCHNLGHKACVCPAKNPVCSTCGRSEHSPSDCPNGERKYCVLCRQDGHMAIEPTCPAHVAFEEKANKKHPTSTRQRNNHRRRRGPSDRLFTGALATDAGGDDTRLAHNYHASHAPSPTSTAAPGVTYASTVTRSATTPEAELTNIQREMEQEHKAYKQDMQRLQQQINCLQKQVEDTKKQYARKQKAREERVKMLSANIAGMKQIGHELPEQSAGQRPSPGRKDKQPELHDLRPSDSTQQHSKRPDQTPTTQHPPDPKSPPTWQSTTIEEPTWLKSFQDQLLQQHHSQERLLQQHIQLQQQLMQQLMQMAMQPSTERLSHGEHGPEQQHTALSA</sequence>
<dbReference type="SMART" id="SM00343">
    <property type="entry name" value="ZnF_C2HC"/>
    <property type="match status" value="3"/>
</dbReference>
<feature type="region of interest" description="Disordered" evidence="8">
    <location>
        <begin position="307"/>
        <end position="378"/>
    </location>
</feature>
<dbReference type="InterPro" id="IPR027267">
    <property type="entry name" value="AH/BAR_dom_sf"/>
</dbReference>
<dbReference type="SUPFAM" id="SSF103657">
    <property type="entry name" value="BAR/IMD domain-like"/>
    <property type="match status" value="1"/>
</dbReference>
<evidence type="ECO:0000256" key="9">
    <source>
        <dbReference type="SAM" id="SignalP"/>
    </source>
</evidence>
<feature type="domain" description="CCHC-type" evidence="10">
    <location>
        <begin position="540"/>
        <end position="556"/>
    </location>
</feature>
<reference evidence="11 12" key="1">
    <citation type="journal article" date="2020" name="Cell">
        <title>Large-Scale Comparative Analyses of Tick Genomes Elucidate Their Genetic Diversity and Vector Capacities.</title>
        <authorList>
            <consortium name="Tick Genome and Microbiome Consortium (TIGMIC)"/>
            <person name="Jia N."/>
            <person name="Wang J."/>
            <person name="Shi W."/>
            <person name="Du L."/>
            <person name="Sun Y."/>
            <person name="Zhan W."/>
            <person name="Jiang J.F."/>
            <person name="Wang Q."/>
            <person name="Zhang B."/>
            <person name="Ji P."/>
            <person name="Bell-Sakyi L."/>
            <person name="Cui X.M."/>
            <person name="Yuan T.T."/>
            <person name="Jiang B.G."/>
            <person name="Yang W.F."/>
            <person name="Lam T.T."/>
            <person name="Chang Q.C."/>
            <person name="Ding S.J."/>
            <person name="Wang X.J."/>
            <person name="Zhu J.G."/>
            <person name="Ruan X.D."/>
            <person name="Zhao L."/>
            <person name="Wei J.T."/>
            <person name="Ye R.Z."/>
            <person name="Que T.C."/>
            <person name="Du C.H."/>
            <person name="Zhou Y.H."/>
            <person name="Cheng J.X."/>
            <person name="Dai P.F."/>
            <person name="Guo W.B."/>
            <person name="Han X.H."/>
            <person name="Huang E.J."/>
            <person name="Li L.F."/>
            <person name="Wei W."/>
            <person name="Gao Y.C."/>
            <person name="Liu J.Z."/>
            <person name="Shao H.Z."/>
            <person name="Wang X."/>
            <person name="Wang C.C."/>
            <person name="Yang T.C."/>
            <person name="Huo Q.B."/>
            <person name="Li W."/>
            <person name="Chen H.Y."/>
            <person name="Chen S.E."/>
            <person name="Zhou L.G."/>
            <person name="Ni X.B."/>
            <person name="Tian J.H."/>
            <person name="Sheng Y."/>
            <person name="Liu T."/>
            <person name="Pan Y.S."/>
            <person name="Xia L.Y."/>
            <person name="Li J."/>
            <person name="Zhao F."/>
            <person name="Cao W.C."/>
        </authorList>
    </citation>
    <scope>NUCLEOTIDE SEQUENCE [LARGE SCALE GENOMIC DNA]</scope>
    <source>
        <strain evidence="11">HaeL-2018</strain>
    </source>
</reference>
<feature type="compositionally biased region" description="Basic residues" evidence="8">
    <location>
        <begin position="608"/>
        <end position="625"/>
    </location>
</feature>
<feature type="region of interest" description="Disordered" evidence="8">
    <location>
        <begin position="749"/>
        <end position="807"/>
    </location>
</feature>
<keyword evidence="4" id="KW-0442">Lipid degradation</keyword>